<dbReference type="PANTHER" id="PTHR11266:SF91">
    <property type="entry name" value="EXPRESSED PROTEIN"/>
    <property type="match status" value="1"/>
</dbReference>
<name>A0A7N0U476_KALFE</name>
<evidence type="ECO:0000256" key="4">
    <source>
        <dbReference type="ARBA" id="ARBA00022989"/>
    </source>
</evidence>
<protein>
    <submittedName>
        <fullName evidence="7">Uncharacterized protein</fullName>
    </submittedName>
</protein>
<evidence type="ECO:0000313" key="8">
    <source>
        <dbReference type="Proteomes" id="UP000594263"/>
    </source>
</evidence>
<dbReference type="GO" id="GO:0005737">
    <property type="term" value="C:cytoplasm"/>
    <property type="evidence" value="ECO:0007669"/>
    <property type="project" value="TreeGrafter"/>
</dbReference>
<dbReference type="Gramene" id="Kaladp0053s0324.1.v1.1">
    <property type="protein sequence ID" value="Kaladp0053s0324.1.v1.1.CDS.1"/>
    <property type="gene ID" value="Kaladp0053s0324.v1.1"/>
</dbReference>
<evidence type="ECO:0000256" key="2">
    <source>
        <dbReference type="ARBA" id="ARBA00006824"/>
    </source>
</evidence>
<dbReference type="EnsemblPlants" id="Kaladp0053s0324.1.v1.1">
    <property type="protein sequence ID" value="Kaladp0053s0324.1.v1.1.CDS.1"/>
    <property type="gene ID" value="Kaladp0053s0324.v1.1"/>
</dbReference>
<sequence>MLSYGFLLYGPGSFAWYQLLDRVMPQQTSKNLLFKVFLNQVVLGPSVIAVVFVWNNLCLESSRNYPKSIRMMPFQHYFLD</sequence>
<organism evidence="7 8">
    <name type="scientific">Kalanchoe fedtschenkoi</name>
    <name type="common">Lavender scallops</name>
    <name type="synonym">South American air plant</name>
    <dbReference type="NCBI Taxonomy" id="63787"/>
    <lineage>
        <taxon>Eukaryota</taxon>
        <taxon>Viridiplantae</taxon>
        <taxon>Streptophyta</taxon>
        <taxon>Embryophyta</taxon>
        <taxon>Tracheophyta</taxon>
        <taxon>Spermatophyta</taxon>
        <taxon>Magnoliopsida</taxon>
        <taxon>eudicotyledons</taxon>
        <taxon>Gunneridae</taxon>
        <taxon>Pentapetalae</taxon>
        <taxon>Saxifragales</taxon>
        <taxon>Crassulaceae</taxon>
        <taxon>Kalanchoe</taxon>
    </lineage>
</organism>
<accession>A0A7N0U476</accession>
<dbReference type="Proteomes" id="UP000594263">
    <property type="component" value="Unplaced"/>
</dbReference>
<comment type="caution">
    <text evidence="6">Lacks conserved residue(s) required for the propagation of feature annotation.</text>
</comment>
<keyword evidence="3 6" id="KW-0812">Transmembrane</keyword>
<dbReference type="PANTHER" id="PTHR11266">
    <property type="entry name" value="PEROXISOMAL MEMBRANE PROTEIN 2, PXMP2 MPV17"/>
    <property type="match status" value="1"/>
</dbReference>
<comment type="subcellular location">
    <subcellularLocation>
        <location evidence="1">Membrane</location>
        <topology evidence="1">Multi-pass membrane protein</topology>
    </subcellularLocation>
</comment>
<evidence type="ECO:0000256" key="1">
    <source>
        <dbReference type="ARBA" id="ARBA00004141"/>
    </source>
</evidence>
<dbReference type="InterPro" id="IPR007248">
    <property type="entry name" value="Mpv17_PMP22"/>
</dbReference>
<reference evidence="7" key="1">
    <citation type="submission" date="2021-01" db="UniProtKB">
        <authorList>
            <consortium name="EnsemblPlants"/>
        </authorList>
    </citation>
    <scope>IDENTIFICATION</scope>
</reference>
<comment type="similarity">
    <text evidence="2 6">Belongs to the peroxisomal membrane protein PXMP2/4 family.</text>
</comment>
<evidence type="ECO:0000256" key="6">
    <source>
        <dbReference type="RuleBase" id="RU363053"/>
    </source>
</evidence>
<proteinExistence type="inferred from homology"/>
<keyword evidence="5 6" id="KW-0472">Membrane</keyword>
<feature type="transmembrane region" description="Helical" evidence="6">
    <location>
        <begin position="32"/>
        <end position="54"/>
    </location>
</feature>
<evidence type="ECO:0000313" key="7">
    <source>
        <dbReference type="EnsemblPlants" id="Kaladp0053s0324.1.v1.1.CDS.1"/>
    </source>
</evidence>
<keyword evidence="4 6" id="KW-1133">Transmembrane helix</keyword>
<evidence type="ECO:0000256" key="3">
    <source>
        <dbReference type="ARBA" id="ARBA00022692"/>
    </source>
</evidence>
<evidence type="ECO:0000256" key="5">
    <source>
        <dbReference type="ARBA" id="ARBA00023136"/>
    </source>
</evidence>
<dbReference type="GO" id="GO:0016020">
    <property type="term" value="C:membrane"/>
    <property type="evidence" value="ECO:0007669"/>
    <property type="project" value="UniProtKB-SubCell"/>
</dbReference>
<keyword evidence="8" id="KW-1185">Reference proteome</keyword>
<dbReference type="AlphaFoldDB" id="A0A7N0U476"/>